<accession>A0A9W9E7U5</accession>
<dbReference type="GO" id="GO:0030479">
    <property type="term" value="C:actin cortical patch"/>
    <property type="evidence" value="ECO:0007669"/>
    <property type="project" value="TreeGrafter"/>
</dbReference>
<feature type="compositionally biased region" description="Low complexity" evidence="1">
    <location>
        <begin position="595"/>
        <end position="608"/>
    </location>
</feature>
<gene>
    <name evidence="3" type="ORF">T069G_05753</name>
</gene>
<dbReference type="PANTHER" id="PTHR28208:SF3">
    <property type="entry name" value="PHOSPHATIDATE PHOSPHATASE APP1"/>
    <property type="match status" value="1"/>
</dbReference>
<dbReference type="PIRSF" id="PIRSF037464">
    <property type="entry name" value="UCP037464_APP1"/>
    <property type="match status" value="1"/>
</dbReference>
<dbReference type="InterPro" id="IPR052935">
    <property type="entry name" value="Mg2+_PAP"/>
</dbReference>
<sequence>MPPPGEMGYGPRINDTQTGDGAERGERGYRRKRFAALIAVTEIRETYAQSKARGLDGEFDSPGSMHIPGAFPDVAVTAQGSGEQLIMFPSYAKQHTKKEWTRPSAYESEAGNLEDEDYWRSEWERHQDERAIVDVDVRGWIYAPHTGPITRRNRILIGLARQLSGIPVPRADPIQAAAPLNPNDELREQERIAQEAAMIERRGREEKRIANAGAYSEQPREDTSFGGPAYPLPKPLPTRADSRTPNSLSGSPKLPPTRQNSALANELTEAELTTANDNLMARIAPFMTNPLVALPITIFFYNESKSQSRNVLTDDAGHFAIRAPLDFVPTHVRVLVKEGLSTTQEVNYIEPYGVSLISDIDDTVKMSNISAGAREIFRNTFVRELADLSIEGVKECPWQLFPMLATFFKVSGLPIGSLHLKQYSGMLQGIFEPVAERKKNTLVRLLRDFPQRKFLLVGDSGEADLEVYTELALAYPERILAVFIRDVTTPETAGYFEPSFEMTRRTMSGLTLNNSGPASNRPATRQSSAAGSLSDSKPPSGPVMGTLIDFSDEPEEAKLDEAAALEQVRKSRPGPSVSATDLLARKPPPPPRPAKPAALASAPALPTVRKPPEPPPPPPRKPVGNQPVHPLAQIQNSSQQTIESTKTADKPPPPPPRRSTKNLSPRMVSYLRGPSSNADVDFDPLPPSLTPVPAATGLSFYRPSSRSGNTSPSGSPTMGAVNKKLELWRRRLVRAHDQLDHLGVALYTWRRGQDVEAEAIGIIKRYLSELDKEKRMRRT</sequence>
<feature type="region of interest" description="Disordered" evidence="1">
    <location>
        <begin position="203"/>
        <end position="262"/>
    </location>
</feature>
<keyword evidence="4" id="KW-1185">Reference proteome</keyword>
<evidence type="ECO:0000313" key="3">
    <source>
        <dbReference type="EMBL" id="KAJ4860765.1"/>
    </source>
</evidence>
<name>A0A9W9E7U5_9HYPO</name>
<comment type="caution">
    <text evidence="3">The sequence shown here is derived from an EMBL/GenBank/DDBJ whole genome shotgun (WGS) entry which is preliminary data.</text>
</comment>
<evidence type="ECO:0000313" key="4">
    <source>
        <dbReference type="Proteomes" id="UP001140511"/>
    </source>
</evidence>
<feature type="region of interest" description="Disordered" evidence="1">
    <location>
        <begin position="1"/>
        <end position="28"/>
    </location>
</feature>
<dbReference type="GO" id="GO:0008195">
    <property type="term" value="F:phosphatidate phosphatase activity"/>
    <property type="evidence" value="ECO:0007669"/>
    <property type="project" value="InterPro"/>
</dbReference>
<dbReference type="AlphaFoldDB" id="A0A9W9E7U5"/>
<feature type="region of interest" description="Disordered" evidence="1">
    <location>
        <begin position="509"/>
        <end position="548"/>
    </location>
</feature>
<organism evidence="3 4">
    <name type="scientific">Trichoderma breve</name>
    <dbReference type="NCBI Taxonomy" id="2034170"/>
    <lineage>
        <taxon>Eukaryota</taxon>
        <taxon>Fungi</taxon>
        <taxon>Dikarya</taxon>
        <taxon>Ascomycota</taxon>
        <taxon>Pezizomycotina</taxon>
        <taxon>Sordariomycetes</taxon>
        <taxon>Hypocreomycetidae</taxon>
        <taxon>Hypocreales</taxon>
        <taxon>Hypocreaceae</taxon>
        <taxon>Trichoderma</taxon>
    </lineage>
</organism>
<dbReference type="EMBL" id="JAOPEN010000003">
    <property type="protein sequence ID" value="KAJ4860765.1"/>
    <property type="molecule type" value="Genomic_DNA"/>
</dbReference>
<feature type="domain" description="Phosphatidate phosphatase APP1 catalytic" evidence="2">
    <location>
        <begin position="354"/>
        <end position="486"/>
    </location>
</feature>
<feature type="region of interest" description="Disordered" evidence="1">
    <location>
        <begin position="564"/>
        <end position="684"/>
    </location>
</feature>
<reference evidence="3" key="1">
    <citation type="submission" date="2022-09" db="EMBL/GenBank/DDBJ databases">
        <title>Chromosome-level assembly of Trichoderma breve T069, a fungus used in development of biopesticide product.</title>
        <authorList>
            <person name="Lin R."/>
            <person name="Liu T."/>
        </authorList>
    </citation>
    <scope>NUCLEOTIDE SEQUENCE</scope>
    <source>
        <strain evidence="3">T069</strain>
    </source>
</reference>
<dbReference type="RefSeq" id="XP_056029821.1">
    <property type="nucleotide sequence ID" value="XM_056172963.1"/>
</dbReference>
<evidence type="ECO:0000256" key="1">
    <source>
        <dbReference type="SAM" id="MobiDB-lite"/>
    </source>
</evidence>
<proteinExistence type="predicted"/>
<dbReference type="InterPro" id="IPR019236">
    <property type="entry name" value="APP1_cat"/>
</dbReference>
<dbReference type="InterPro" id="IPR017210">
    <property type="entry name" value="APP1"/>
</dbReference>
<dbReference type="PANTHER" id="PTHR28208">
    <property type="entry name" value="PHOSPHATIDATE PHOSPHATASE APP1"/>
    <property type="match status" value="1"/>
</dbReference>
<dbReference type="Proteomes" id="UP001140511">
    <property type="component" value="Unassembled WGS sequence"/>
</dbReference>
<dbReference type="Pfam" id="PF09949">
    <property type="entry name" value="APP1_cat"/>
    <property type="match status" value="1"/>
</dbReference>
<protein>
    <recommendedName>
        <fullName evidence="2">Phosphatidate phosphatase APP1 catalytic domain-containing protein</fullName>
    </recommendedName>
</protein>
<feature type="compositionally biased region" description="Polar residues" evidence="1">
    <location>
        <begin position="633"/>
        <end position="645"/>
    </location>
</feature>
<dbReference type="GeneID" id="80867651"/>
<feature type="compositionally biased region" description="Polar residues" evidence="1">
    <location>
        <begin position="509"/>
        <end position="537"/>
    </location>
</feature>
<evidence type="ECO:0000259" key="2">
    <source>
        <dbReference type="Pfam" id="PF09949"/>
    </source>
</evidence>